<gene>
    <name evidence="1" type="ORF">N5J23_17715</name>
</gene>
<accession>A0AA42W4T2</accession>
<name>A0AA42W4T2_9BURK</name>
<evidence type="ECO:0000313" key="1">
    <source>
        <dbReference type="EMBL" id="MDH2007342.1"/>
    </source>
</evidence>
<protein>
    <submittedName>
        <fullName evidence="1">DUF2971 domain-containing protein</fullName>
    </submittedName>
</protein>
<comment type="caution">
    <text evidence="1">The sequence shown here is derived from an EMBL/GenBank/DDBJ whole genome shotgun (WGS) entry which is preliminary data.</text>
</comment>
<proteinExistence type="predicted"/>
<reference evidence="1" key="1">
    <citation type="submission" date="2022-09" db="EMBL/GenBank/DDBJ databases">
        <title>Intensive care unit water sources are persistently colonized with multi-drug resistant bacteria and are the site of extensive horizontal gene transfer of antibiotic resistance genes.</title>
        <authorList>
            <person name="Diorio-Toth L."/>
        </authorList>
    </citation>
    <scope>NUCLEOTIDE SEQUENCE</scope>
    <source>
        <strain evidence="1">GD03686</strain>
    </source>
</reference>
<dbReference type="Proteomes" id="UP001161294">
    <property type="component" value="Unassembled WGS sequence"/>
</dbReference>
<evidence type="ECO:0000313" key="2">
    <source>
        <dbReference type="Proteomes" id="UP001161294"/>
    </source>
</evidence>
<organism evidence="1 2">
    <name type="scientific">Comamonas aquatica</name>
    <dbReference type="NCBI Taxonomy" id="225991"/>
    <lineage>
        <taxon>Bacteria</taxon>
        <taxon>Pseudomonadati</taxon>
        <taxon>Pseudomonadota</taxon>
        <taxon>Betaproteobacteria</taxon>
        <taxon>Burkholderiales</taxon>
        <taxon>Comamonadaceae</taxon>
        <taxon>Comamonas</taxon>
    </lineage>
</organism>
<dbReference type="Pfam" id="PF11185">
    <property type="entry name" value="DUF2971"/>
    <property type="match status" value="1"/>
</dbReference>
<sequence>MGTGPVNLVFDEFAFDHVPAVLHHYCTTETFMAIVASKRIRLSALSMSNDSEEGRLVLRLTDKLGDARHTDPNVLASLKAHWNEVVAANEGLGFCLSERGDLLSQWRGYAGQGRGVSIGFSTEFLKRVSAADEADEHFATLERVEYGEGQQLHEYGPTYTALVNAIEDAQGYLQYGQVSITEKLKAVLNRKLRPWTRKIYTFKNDGFAEEREWRMLALLTAEEQKGCSYRAVDDKIVAFRELRLDAGEGTAIVSVTLGPKHVTPVDQVERMLQRHGINATVTKSALTYR</sequence>
<dbReference type="AlphaFoldDB" id="A0AA42W4T2"/>
<dbReference type="RefSeq" id="WP_279813930.1">
    <property type="nucleotide sequence ID" value="NZ_JAOCET010000001.1"/>
</dbReference>
<dbReference type="EMBL" id="JAOCJW010000062">
    <property type="protein sequence ID" value="MDH2007342.1"/>
    <property type="molecule type" value="Genomic_DNA"/>
</dbReference>
<dbReference type="InterPro" id="IPR021352">
    <property type="entry name" value="DUF2971"/>
</dbReference>